<dbReference type="GO" id="GO:0016787">
    <property type="term" value="F:hydrolase activity"/>
    <property type="evidence" value="ECO:0007669"/>
    <property type="project" value="UniProtKB-KW"/>
</dbReference>
<gene>
    <name evidence="5" type="ORF">E6B08_16385</name>
</gene>
<dbReference type="InterPro" id="IPR050300">
    <property type="entry name" value="GDXG_lipolytic_enzyme"/>
</dbReference>
<protein>
    <submittedName>
        <fullName evidence="5">Alpha/beta hydrolase</fullName>
    </submittedName>
</protein>
<dbReference type="RefSeq" id="WP_136915009.1">
    <property type="nucleotide sequence ID" value="NZ_CP039371.1"/>
</dbReference>
<accession>A0A4D6X8E9</accession>
<dbReference type="InterPro" id="IPR033140">
    <property type="entry name" value="Lipase_GDXG_put_SER_AS"/>
</dbReference>
<evidence type="ECO:0000256" key="2">
    <source>
        <dbReference type="ARBA" id="ARBA00022801"/>
    </source>
</evidence>
<dbReference type="PROSITE" id="PS01174">
    <property type="entry name" value="LIPASE_GDXG_SER"/>
    <property type="match status" value="1"/>
</dbReference>
<dbReference type="InterPro" id="IPR002168">
    <property type="entry name" value="Lipase_GDXG_HIS_AS"/>
</dbReference>
<organism evidence="5 6">
    <name type="scientific">Pseudomonas putida</name>
    <name type="common">Arthrobacter siderocapsulatus</name>
    <dbReference type="NCBI Taxonomy" id="303"/>
    <lineage>
        <taxon>Bacteria</taxon>
        <taxon>Pseudomonadati</taxon>
        <taxon>Pseudomonadota</taxon>
        <taxon>Gammaproteobacteria</taxon>
        <taxon>Pseudomonadales</taxon>
        <taxon>Pseudomonadaceae</taxon>
        <taxon>Pseudomonas</taxon>
    </lineage>
</organism>
<dbReference type="Pfam" id="PF07859">
    <property type="entry name" value="Abhydrolase_3"/>
    <property type="match status" value="1"/>
</dbReference>
<dbReference type="PROSITE" id="PS01173">
    <property type="entry name" value="LIPASE_GDXG_HIS"/>
    <property type="match status" value="1"/>
</dbReference>
<dbReference type="SUPFAM" id="SSF53474">
    <property type="entry name" value="alpha/beta-Hydrolases"/>
    <property type="match status" value="1"/>
</dbReference>
<dbReference type="Proteomes" id="UP000298551">
    <property type="component" value="Chromosome"/>
</dbReference>
<evidence type="ECO:0000259" key="4">
    <source>
        <dbReference type="Pfam" id="PF07859"/>
    </source>
</evidence>
<dbReference type="InterPro" id="IPR013094">
    <property type="entry name" value="AB_hydrolase_3"/>
</dbReference>
<proteinExistence type="inferred from homology"/>
<dbReference type="InterPro" id="IPR029058">
    <property type="entry name" value="AB_hydrolase_fold"/>
</dbReference>
<dbReference type="Gene3D" id="3.40.50.1820">
    <property type="entry name" value="alpha/beta hydrolase"/>
    <property type="match status" value="1"/>
</dbReference>
<feature type="active site" evidence="3">
    <location>
        <position position="155"/>
    </location>
</feature>
<dbReference type="OrthoDB" id="9806180at2"/>
<comment type="similarity">
    <text evidence="1">Belongs to the 'GDXG' lipolytic enzyme family.</text>
</comment>
<sequence>MTEYDLTPNLVAYIDASAMFKARDESLQSRREAFATACRHFTPQAPANVSFFDDAIGNLAIRIYLPNGEAPDGGWPTLLYLHGGGWNMGSHTTHDWFAFALLKRMQVAIVAVDYRLAPEHPYPAPLEDALTVWRALREGKWSALSRERLIVAGDSAGGTIAAGLCVAIRESAMEQPLLQVLVYPVLTDSVHLPSMQQHAYAPMLTTAGLLTSLQGYVPTPSHRDHPQALPLKLQDTSGLAPAFIGVAEYDPLCDQGKAYAALLQDGGIPADLHIGQGLVHASLRAKEVEQVELFYDAIAKAVQRAI</sequence>
<dbReference type="EMBL" id="CP039371">
    <property type="protein sequence ID" value="QCI12856.1"/>
    <property type="molecule type" value="Genomic_DNA"/>
</dbReference>
<name>A0A4D6X8E9_PSEPU</name>
<evidence type="ECO:0000256" key="3">
    <source>
        <dbReference type="PROSITE-ProRule" id="PRU10038"/>
    </source>
</evidence>
<evidence type="ECO:0000256" key="1">
    <source>
        <dbReference type="ARBA" id="ARBA00010515"/>
    </source>
</evidence>
<dbReference type="PANTHER" id="PTHR48081:SF8">
    <property type="entry name" value="ALPHA_BETA HYDROLASE FOLD-3 DOMAIN-CONTAINING PROTEIN-RELATED"/>
    <property type="match status" value="1"/>
</dbReference>
<evidence type="ECO:0000313" key="5">
    <source>
        <dbReference type="EMBL" id="QCI12856.1"/>
    </source>
</evidence>
<evidence type="ECO:0000313" key="6">
    <source>
        <dbReference type="Proteomes" id="UP000298551"/>
    </source>
</evidence>
<keyword evidence="2 5" id="KW-0378">Hydrolase</keyword>
<dbReference type="PANTHER" id="PTHR48081">
    <property type="entry name" value="AB HYDROLASE SUPERFAMILY PROTEIN C4A8.06C"/>
    <property type="match status" value="1"/>
</dbReference>
<reference evidence="6" key="1">
    <citation type="submission" date="2019-04" db="EMBL/GenBank/DDBJ databases">
        <title>Genome sequence of Pseudomonas putida 1290, an auxin catabolizing strain.</title>
        <authorList>
            <person name="Laird T.S."/>
            <person name="Leveau J.H.J."/>
        </authorList>
    </citation>
    <scope>NUCLEOTIDE SEQUENCE [LARGE SCALE GENOMIC DNA]</scope>
    <source>
        <strain evidence="6">1290</strain>
    </source>
</reference>
<feature type="domain" description="Alpha/beta hydrolase fold-3" evidence="4">
    <location>
        <begin position="78"/>
        <end position="281"/>
    </location>
</feature>
<dbReference type="AlphaFoldDB" id="A0A4D6X8E9"/>